<comment type="similarity">
    <text evidence="2">Belongs to the isocitrate lyase/PEP mutase superfamily. Isocitrate lyase family.</text>
</comment>
<dbReference type="PIRSF" id="PIRSF001362">
    <property type="entry name" value="Isocit_lyase"/>
    <property type="match status" value="1"/>
</dbReference>
<keyword evidence="7" id="KW-1185">Reference proteome</keyword>
<reference evidence="6 7" key="1">
    <citation type="submission" date="2023-08" db="EMBL/GenBank/DDBJ databases">
        <title>Annotated Genome Sequence of Vanrija albida AlHP1.</title>
        <authorList>
            <person name="Herzog R."/>
        </authorList>
    </citation>
    <scope>NUCLEOTIDE SEQUENCE [LARGE SCALE GENOMIC DNA]</scope>
    <source>
        <strain evidence="6 7">AlHP1</strain>
    </source>
</reference>
<comment type="caution">
    <text evidence="6">The sequence shown here is derived from an EMBL/GenBank/DDBJ whole genome shotgun (WGS) entry which is preliminary data.</text>
</comment>
<name>A0ABR3PZC1_9TREE</name>
<dbReference type="EC" id="4.1.3.30" evidence="3"/>
<keyword evidence="4 6" id="KW-0456">Lyase</keyword>
<dbReference type="InterPro" id="IPR040442">
    <property type="entry name" value="Pyrv_kinase-like_dom_sf"/>
</dbReference>
<evidence type="ECO:0000256" key="1">
    <source>
        <dbReference type="ARBA" id="ARBA00001050"/>
    </source>
</evidence>
<evidence type="ECO:0000313" key="6">
    <source>
        <dbReference type="EMBL" id="KAL1407850.1"/>
    </source>
</evidence>
<dbReference type="Gene3D" id="1.10.10.850">
    <property type="match status" value="1"/>
</dbReference>
<dbReference type="RefSeq" id="XP_069207794.1">
    <property type="nucleotide sequence ID" value="XM_069355723.1"/>
</dbReference>
<feature type="region of interest" description="Disordered" evidence="5">
    <location>
        <begin position="1"/>
        <end position="24"/>
    </location>
</feature>
<evidence type="ECO:0000313" key="7">
    <source>
        <dbReference type="Proteomes" id="UP001565368"/>
    </source>
</evidence>
<comment type="catalytic activity">
    <reaction evidence="1">
        <text>(2S,3R)-3-hydroxybutane-1,2,3-tricarboxylate = pyruvate + succinate</text>
        <dbReference type="Rhea" id="RHEA:16809"/>
        <dbReference type="ChEBI" id="CHEBI:15361"/>
        <dbReference type="ChEBI" id="CHEBI:30031"/>
        <dbReference type="ChEBI" id="CHEBI:57429"/>
        <dbReference type="EC" id="4.1.3.30"/>
    </reaction>
</comment>
<dbReference type="Proteomes" id="UP001565368">
    <property type="component" value="Unassembled WGS sequence"/>
</dbReference>
<dbReference type="PANTHER" id="PTHR21631:SF3">
    <property type="entry name" value="BIFUNCTIONAL GLYOXYLATE CYCLE PROTEIN"/>
    <property type="match status" value="1"/>
</dbReference>
<dbReference type="InterPro" id="IPR015813">
    <property type="entry name" value="Pyrv/PenolPyrv_kinase-like_dom"/>
</dbReference>
<dbReference type="Pfam" id="PF00463">
    <property type="entry name" value="ICL"/>
    <property type="match status" value="1"/>
</dbReference>
<dbReference type="Gene3D" id="3.20.20.60">
    <property type="entry name" value="Phosphoenolpyruvate-binding domains"/>
    <property type="match status" value="1"/>
</dbReference>
<dbReference type="GeneID" id="95988329"/>
<gene>
    <name evidence="6" type="primary">ICL1_3</name>
    <name evidence="6" type="ORF">Q8F55_007286</name>
</gene>
<proteinExistence type="inferred from homology"/>
<dbReference type="PANTHER" id="PTHR21631">
    <property type="entry name" value="ISOCITRATE LYASE/MALATE SYNTHASE"/>
    <property type="match status" value="1"/>
</dbReference>
<dbReference type="SUPFAM" id="SSF51621">
    <property type="entry name" value="Phosphoenolpyruvate/pyruvate domain"/>
    <property type="match status" value="1"/>
</dbReference>
<evidence type="ECO:0000256" key="5">
    <source>
        <dbReference type="SAM" id="MobiDB-lite"/>
    </source>
</evidence>
<protein>
    <recommendedName>
        <fullName evidence="3">methylisocitrate lyase</fullName>
        <ecNumber evidence="3">4.1.3.30</ecNumber>
    </recommendedName>
</protein>
<evidence type="ECO:0000256" key="4">
    <source>
        <dbReference type="ARBA" id="ARBA00023239"/>
    </source>
</evidence>
<organism evidence="6 7">
    <name type="scientific">Vanrija albida</name>
    <dbReference type="NCBI Taxonomy" id="181172"/>
    <lineage>
        <taxon>Eukaryota</taxon>
        <taxon>Fungi</taxon>
        <taxon>Dikarya</taxon>
        <taxon>Basidiomycota</taxon>
        <taxon>Agaricomycotina</taxon>
        <taxon>Tremellomycetes</taxon>
        <taxon>Trichosporonales</taxon>
        <taxon>Trichosporonaceae</taxon>
        <taxon>Vanrija</taxon>
    </lineage>
</organism>
<evidence type="ECO:0000256" key="2">
    <source>
        <dbReference type="ARBA" id="ARBA00005704"/>
    </source>
</evidence>
<dbReference type="GO" id="GO:0004451">
    <property type="term" value="F:isocitrate lyase activity"/>
    <property type="evidence" value="ECO:0007669"/>
    <property type="project" value="UniProtKB-EC"/>
</dbReference>
<dbReference type="EMBL" id="JBBXJM010000005">
    <property type="protein sequence ID" value="KAL1407850.1"/>
    <property type="molecule type" value="Genomic_DNA"/>
</dbReference>
<accession>A0ABR3PZC1</accession>
<dbReference type="InterPro" id="IPR006254">
    <property type="entry name" value="Isocitrate_lyase"/>
</dbReference>
<sequence>MTIDAATGADASPPRAPRPSILHHRSPGPIEAFFASPTQRGIARPYTAAQVAELRDVLPPTQSNAMALRLRDILAGHKAARTGATVVGVADAVTLDGVTKAGAQVAYVSGAALSFADCAAPGADLSDYTYDTVARKVETLVRSQLLHGRLYRRLASRPEFAGRELVDPLIPLIADADSGFGLHSTVMKATKALVEAGVAGFHIDDLVPGSKRFDHAGGVGAVVVPFSEYARRLTAAKLQLDIMASEAVLIARTDVIDATHVTSTIDAADAGFILGATIPQGESYAAAALRTEAAAEAWVKNARLRTLREAFDELAAGDAELRGKFETQSAGLNVADAKRVADALLGPLGPLAWDPESPRTYQGWYRYRGGLDAAIDRAKRAAPLADVLWYCTFGYTLANAQRFADEVLAASPDKLLMFNTSQTRREWLERGFGPGAELTAESDDELAELPKRIGSLGYALTILPLAGQISAALGAVRGARAVLDGGVRGLFDGVIRPYSAESPGPLASDWYGQMGTLADYAMDAVGPGQAGVAR</sequence>
<evidence type="ECO:0000256" key="3">
    <source>
        <dbReference type="ARBA" id="ARBA00012260"/>
    </source>
</evidence>